<dbReference type="EMBL" id="KQ257455">
    <property type="protein sequence ID" value="KND01232.1"/>
    <property type="molecule type" value="Genomic_DNA"/>
</dbReference>
<gene>
    <name evidence="1" type="ORF">SPPG_04323</name>
</gene>
<protein>
    <submittedName>
        <fullName evidence="1">Uncharacterized protein</fullName>
    </submittedName>
</protein>
<dbReference type="InParanoid" id="A0A0L0HJE2"/>
<dbReference type="OrthoDB" id="2126411at2759"/>
<dbReference type="PANTHER" id="PTHR24274:SF1">
    <property type="entry name" value="CILIA- AND FLAGELLA-ASSOCIATED PROTEIN 161"/>
    <property type="match status" value="1"/>
</dbReference>
<dbReference type="STRING" id="645134.A0A0L0HJE2"/>
<dbReference type="OMA" id="DDANPAY"/>
<name>A0A0L0HJE2_SPIPD</name>
<dbReference type="Gene3D" id="2.80.10.50">
    <property type="match status" value="1"/>
</dbReference>
<dbReference type="SUPFAM" id="SSF82109">
    <property type="entry name" value="MIR domain"/>
    <property type="match status" value="1"/>
</dbReference>
<accession>A0A0L0HJE2</accession>
<dbReference type="GO" id="GO:0031514">
    <property type="term" value="C:motile cilium"/>
    <property type="evidence" value="ECO:0007669"/>
    <property type="project" value="TreeGrafter"/>
</dbReference>
<keyword evidence="2" id="KW-1185">Reference proteome</keyword>
<sequence length="275" mass="31621">MLETAETVEIRLHAADLLEKLPHTVPHRTGNWTEESVLREEKMREFLTNYEKGMANVKKGERRAKTARKEQILSPKLVYDANIMLKNGHTQSHLSADIPDSFPDNIAPSTILALTTCATETSPTARSCFQLVRLDEDGNTEESVPRFGERFYIVVTSDLVDAPMYLTSEPKSFLNYAKLSKDQAVYLTFNRDYRSVWQFDYPDPNFRLEMEGQDVAPNTPVLIKHCNTGNYLSSDKKYGLRTDFGVEWEVACHTYKDYGTRLELDQNHWLLRVSE</sequence>
<reference evidence="1 2" key="1">
    <citation type="submission" date="2009-08" db="EMBL/GenBank/DDBJ databases">
        <title>The Genome Sequence of Spizellomyces punctatus strain DAOM BR117.</title>
        <authorList>
            <consortium name="The Broad Institute Genome Sequencing Platform"/>
            <person name="Russ C."/>
            <person name="Cuomo C."/>
            <person name="Shea T."/>
            <person name="Young S.K."/>
            <person name="Zeng Q."/>
            <person name="Koehrsen M."/>
            <person name="Haas B."/>
            <person name="Borodovsky M."/>
            <person name="Guigo R."/>
            <person name="Alvarado L."/>
            <person name="Berlin A."/>
            <person name="Bochicchio J."/>
            <person name="Borenstein D."/>
            <person name="Chapman S."/>
            <person name="Chen Z."/>
            <person name="Engels R."/>
            <person name="Freedman E."/>
            <person name="Gellesch M."/>
            <person name="Goldberg J."/>
            <person name="Griggs A."/>
            <person name="Gujja S."/>
            <person name="Heiman D."/>
            <person name="Hepburn T."/>
            <person name="Howarth C."/>
            <person name="Jen D."/>
            <person name="Larson L."/>
            <person name="Lewis B."/>
            <person name="Mehta T."/>
            <person name="Park D."/>
            <person name="Pearson M."/>
            <person name="Roberts A."/>
            <person name="Saif S."/>
            <person name="Shenoy N."/>
            <person name="Sisk P."/>
            <person name="Stolte C."/>
            <person name="Sykes S."/>
            <person name="Thomson T."/>
            <person name="Walk T."/>
            <person name="White J."/>
            <person name="Yandava C."/>
            <person name="Burger G."/>
            <person name="Gray M.W."/>
            <person name="Holland P.W.H."/>
            <person name="King N."/>
            <person name="Lang F.B.F."/>
            <person name="Roger A.J."/>
            <person name="Ruiz-Trillo I."/>
            <person name="Lander E."/>
            <person name="Nusbaum C."/>
        </authorList>
    </citation>
    <scope>NUCLEOTIDE SEQUENCE [LARGE SCALE GENOMIC DNA]</scope>
    <source>
        <strain evidence="1 2">DAOM BR117</strain>
    </source>
</reference>
<dbReference type="GeneID" id="27687778"/>
<dbReference type="AlphaFoldDB" id="A0A0L0HJE2"/>
<dbReference type="VEuPathDB" id="FungiDB:SPPG_04323"/>
<dbReference type="InterPro" id="IPR055325">
    <property type="entry name" value="CF161"/>
</dbReference>
<evidence type="ECO:0000313" key="2">
    <source>
        <dbReference type="Proteomes" id="UP000053201"/>
    </source>
</evidence>
<dbReference type="PANTHER" id="PTHR24274">
    <property type="entry name" value="CILIA- AND FLAGELLA-ASSOCIATED PROTEIN 161"/>
    <property type="match status" value="1"/>
</dbReference>
<dbReference type="Pfam" id="PF24569">
    <property type="entry name" value="CFAP161"/>
    <property type="match status" value="1"/>
</dbReference>
<organism evidence="1 2">
    <name type="scientific">Spizellomyces punctatus (strain DAOM BR117)</name>
    <dbReference type="NCBI Taxonomy" id="645134"/>
    <lineage>
        <taxon>Eukaryota</taxon>
        <taxon>Fungi</taxon>
        <taxon>Fungi incertae sedis</taxon>
        <taxon>Chytridiomycota</taxon>
        <taxon>Chytridiomycota incertae sedis</taxon>
        <taxon>Chytridiomycetes</taxon>
        <taxon>Spizellomycetales</taxon>
        <taxon>Spizellomycetaceae</taxon>
        <taxon>Spizellomyces</taxon>
    </lineage>
</organism>
<dbReference type="Proteomes" id="UP000053201">
    <property type="component" value="Unassembled WGS sequence"/>
</dbReference>
<proteinExistence type="predicted"/>
<dbReference type="eggNOG" id="ENOG502RUCD">
    <property type="taxonomic scope" value="Eukaryota"/>
</dbReference>
<dbReference type="GO" id="GO:0060271">
    <property type="term" value="P:cilium assembly"/>
    <property type="evidence" value="ECO:0007669"/>
    <property type="project" value="TreeGrafter"/>
</dbReference>
<evidence type="ECO:0000313" key="1">
    <source>
        <dbReference type="EMBL" id="KND01232.1"/>
    </source>
</evidence>
<dbReference type="RefSeq" id="XP_016609271.1">
    <property type="nucleotide sequence ID" value="XM_016752564.1"/>
</dbReference>
<dbReference type="InterPro" id="IPR036300">
    <property type="entry name" value="MIR_dom_sf"/>
</dbReference>